<comment type="similarity">
    <text evidence="1 4">Belongs to the polyphosphate kinase 2 (PPK2) family. Class I subfamily.</text>
</comment>
<evidence type="ECO:0000256" key="3">
    <source>
        <dbReference type="ARBA" id="ARBA00022777"/>
    </source>
</evidence>
<keyword evidence="7" id="KW-1185">Reference proteome</keyword>
<dbReference type="InterPro" id="IPR027417">
    <property type="entry name" value="P-loop_NTPase"/>
</dbReference>
<feature type="domain" description="Polyphosphate kinase-2-related" evidence="5">
    <location>
        <begin position="3"/>
        <end position="226"/>
    </location>
</feature>
<proteinExistence type="inferred from homology"/>
<dbReference type="RefSeq" id="WP_377353276.1">
    <property type="nucleotide sequence ID" value="NZ_JBHTLQ010000015.1"/>
</dbReference>
<dbReference type="Proteomes" id="UP001597216">
    <property type="component" value="Unassembled WGS sequence"/>
</dbReference>
<dbReference type="EMBL" id="JBHTLQ010000015">
    <property type="protein sequence ID" value="MFD1190630.1"/>
    <property type="molecule type" value="Genomic_DNA"/>
</dbReference>
<comment type="subunit">
    <text evidence="4">Homotetramer.</text>
</comment>
<dbReference type="PANTHER" id="PTHR34383">
    <property type="entry name" value="POLYPHOSPHATE:AMP PHOSPHOTRANSFERASE-RELATED"/>
    <property type="match status" value="1"/>
</dbReference>
<dbReference type="EC" id="2.7.4.-" evidence="4"/>
<dbReference type="PIRSF" id="PIRSF028756">
    <property type="entry name" value="PPK2_prd"/>
    <property type="match status" value="1"/>
</dbReference>
<dbReference type="Gene3D" id="3.40.50.300">
    <property type="entry name" value="P-loop containing nucleotide triphosphate hydrolases"/>
    <property type="match status" value="1"/>
</dbReference>
<dbReference type="InterPro" id="IPR022488">
    <property type="entry name" value="PPK2-related"/>
</dbReference>
<evidence type="ECO:0000256" key="4">
    <source>
        <dbReference type="RuleBase" id="RU369062"/>
    </source>
</evidence>
<comment type="caution">
    <text evidence="6">The sequence shown here is derived from an EMBL/GenBank/DDBJ whole genome shotgun (WGS) entry which is preliminary data.</text>
</comment>
<dbReference type="PANTHER" id="PTHR34383:SF1">
    <property type="entry name" value="ADP-POLYPHOSPHATE PHOSPHOTRANSFERASE"/>
    <property type="match status" value="1"/>
</dbReference>
<reference evidence="7" key="1">
    <citation type="journal article" date="2019" name="Int. J. Syst. Evol. Microbiol.">
        <title>The Global Catalogue of Microorganisms (GCM) 10K type strain sequencing project: providing services to taxonomists for standard genome sequencing and annotation.</title>
        <authorList>
            <consortium name="The Broad Institute Genomics Platform"/>
            <consortium name="The Broad Institute Genome Sequencing Center for Infectious Disease"/>
            <person name="Wu L."/>
            <person name="Ma J."/>
        </authorList>
    </citation>
    <scope>NUCLEOTIDE SEQUENCE [LARGE SCALE GENOMIC DNA]</scope>
    <source>
        <strain evidence="7">CCUG 55074</strain>
    </source>
</reference>
<gene>
    <name evidence="6" type="primary">ppk2</name>
    <name evidence="6" type="ORF">ACFQ27_08580</name>
</gene>
<name>A0ABW3T1W9_9CAUL</name>
<sequence>MSKSDDKLSALEKAQLALVHAQQRAMETGQKVLVIFEGRDAAGKDGTIRRVIEHLSVRNTRVVALPKPSDRERSQWYFQRYVPHLPAAGEVVIFNRSWYNRGGVEPVMGFCTPEEHEAFLRDVTTFEAMLVEAGTVLVKIWLDVSKAEQAKRLEERRTDPLKVLKSSPLDAAAQERWDAYTAARDEMLKRTHGLRTPWVCVRNDDKAEGRLAVLRHLVNAIAPKEIAHGVKDPDPKILFPFEIEALDDGRLQK</sequence>
<dbReference type="Pfam" id="PF03976">
    <property type="entry name" value="PPK2"/>
    <property type="match status" value="1"/>
</dbReference>
<comment type="function">
    <text evidence="4">Uses inorganic polyphosphate (polyP) as a donor to convert GDP to GTP or ADP to ATP.</text>
</comment>
<dbReference type="GO" id="GO:0008976">
    <property type="term" value="F:polyphosphate kinase activity"/>
    <property type="evidence" value="ECO:0007669"/>
    <property type="project" value="UniProtKB-EC"/>
</dbReference>
<evidence type="ECO:0000313" key="6">
    <source>
        <dbReference type="EMBL" id="MFD1190630.1"/>
    </source>
</evidence>
<dbReference type="NCBIfam" id="TIGR03707">
    <property type="entry name" value="PPK2_P_aer"/>
    <property type="match status" value="1"/>
</dbReference>
<evidence type="ECO:0000256" key="1">
    <source>
        <dbReference type="ARBA" id="ARBA00009924"/>
    </source>
</evidence>
<keyword evidence="3 4" id="KW-0418">Kinase</keyword>
<evidence type="ECO:0000259" key="5">
    <source>
        <dbReference type="Pfam" id="PF03976"/>
    </source>
</evidence>
<evidence type="ECO:0000256" key="2">
    <source>
        <dbReference type="ARBA" id="ARBA00022679"/>
    </source>
</evidence>
<organism evidence="6 7">
    <name type="scientific">Phenylobacterium conjunctum</name>
    <dbReference type="NCBI Taxonomy" id="1298959"/>
    <lineage>
        <taxon>Bacteria</taxon>
        <taxon>Pseudomonadati</taxon>
        <taxon>Pseudomonadota</taxon>
        <taxon>Alphaproteobacteria</taxon>
        <taxon>Caulobacterales</taxon>
        <taxon>Caulobacteraceae</taxon>
        <taxon>Phenylobacterium</taxon>
    </lineage>
</organism>
<protein>
    <recommendedName>
        <fullName evidence="4">ADP/GDP-polyphosphate phosphotransferase</fullName>
        <ecNumber evidence="4">2.7.4.-</ecNumber>
    </recommendedName>
    <alternativeName>
        <fullName evidence="4">Polyphosphate kinase PPK2</fullName>
    </alternativeName>
</protein>
<accession>A0ABW3T1W9</accession>
<dbReference type="InterPro" id="IPR016898">
    <property type="entry name" value="Polyphosphate_phosphotransfera"/>
</dbReference>
<evidence type="ECO:0000313" key="7">
    <source>
        <dbReference type="Proteomes" id="UP001597216"/>
    </source>
</evidence>
<keyword evidence="2 4" id="KW-0808">Transferase</keyword>
<dbReference type="SUPFAM" id="SSF52540">
    <property type="entry name" value="P-loop containing nucleoside triphosphate hydrolases"/>
    <property type="match status" value="1"/>
</dbReference>
<dbReference type="InterPro" id="IPR022486">
    <property type="entry name" value="PPK2_PA0141"/>
</dbReference>